<organism evidence="2 3">
    <name type="scientific">Dyadobacter jejuensis</name>
    <dbReference type="NCBI Taxonomy" id="1082580"/>
    <lineage>
        <taxon>Bacteria</taxon>
        <taxon>Pseudomonadati</taxon>
        <taxon>Bacteroidota</taxon>
        <taxon>Cytophagia</taxon>
        <taxon>Cytophagales</taxon>
        <taxon>Spirosomataceae</taxon>
        <taxon>Dyadobacter</taxon>
    </lineage>
</organism>
<evidence type="ECO:0000313" key="2">
    <source>
        <dbReference type="EMBL" id="PWJ57581.1"/>
    </source>
</evidence>
<evidence type="ECO:0008006" key="4">
    <source>
        <dbReference type="Google" id="ProtNLM"/>
    </source>
</evidence>
<accession>A0A316AIW5</accession>
<feature type="transmembrane region" description="Helical" evidence="1">
    <location>
        <begin position="326"/>
        <end position="342"/>
    </location>
</feature>
<feature type="transmembrane region" description="Helical" evidence="1">
    <location>
        <begin position="229"/>
        <end position="245"/>
    </location>
</feature>
<protein>
    <recommendedName>
        <fullName evidence="4">Glycosyltransferase RgtA/B/C/D-like domain-containing protein</fullName>
    </recommendedName>
</protein>
<keyword evidence="1" id="KW-0812">Transmembrane</keyword>
<dbReference type="EMBL" id="QGDT01000006">
    <property type="protein sequence ID" value="PWJ57581.1"/>
    <property type="molecule type" value="Genomic_DNA"/>
</dbReference>
<evidence type="ECO:0000256" key="1">
    <source>
        <dbReference type="SAM" id="Phobius"/>
    </source>
</evidence>
<keyword evidence="1" id="KW-1133">Transmembrane helix</keyword>
<evidence type="ECO:0000313" key="3">
    <source>
        <dbReference type="Proteomes" id="UP000245880"/>
    </source>
</evidence>
<reference evidence="2 3" key="1">
    <citation type="submission" date="2018-03" db="EMBL/GenBank/DDBJ databases">
        <title>Genomic Encyclopedia of Archaeal and Bacterial Type Strains, Phase II (KMG-II): from individual species to whole genera.</title>
        <authorList>
            <person name="Goeker M."/>
        </authorList>
    </citation>
    <scope>NUCLEOTIDE SEQUENCE [LARGE SCALE GENOMIC DNA]</scope>
    <source>
        <strain evidence="2 3">DSM 100346</strain>
    </source>
</reference>
<feature type="transmembrane region" description="Helical" evidence="1">
    <location>
        <begin position="349"/>
        <end position="369"/>
    </location>
</feature>
<name>A0A316AIW5_9BACT</name>
<feature type="transmembrane region" description="Helical" evidence="1">
    <location>
        <begin position="301"/>
        <end position="320"/>
    </location>
</feature>
<feature type="transmembrane region" description="Helical" evidence="1">
    <location>
        <begin position="93"/>
        <end position="120"/>
    </location>
</feature>
<feature type="transmembrane region" description="Helical" evidence="1">
    <location>
        <begin position="192"/>
        <end position="208"/>
    </location>
</feature>
<sequence>MILEDFYQRFLARLEHFLSSEYWLLKLVACCVALSLFLAFPPYTLLLDHFSASGAKLDAWLFIHNQAQDLLHPADYTLGVRREAMVFRWVLPALYYLTGGKLLVILGVQFALAVGFIYLLGRFCYQLFQNKVLTALVLLAVSNIFVSVWSFADVHGYGDGIAYFFILLALTSQKKWVVGLAMLVAYFTDERAVVAGGYVLIFWAIIQADRDGKADFWSILKSMFTGRSLMVWLAWVLYLSIRMYVKYTYFQAHHYSAVGLPVMFENQHRNGIGSSLWTAFEGTWLLLLAGALILKLQKRNWLLLLFVLGFLVLITTGIYVHDIDRAFGYGFPFILLSVAILKRHTSTPVLTLLLFIAMVLCVLEPQVFTMGYNKIVWLEPLPVKGLMVLSRYFGWGIFM</sequence>
<comment type="caution">
    <text evidence="2">The sequence shown here is derived from an EMBL/GenBank/DDBJ whole genome shotgun (WGS) entry which is preliminary data.</text>
</comment>
<dbReference type="Proteomes" id="UP000245880">
    <property type="component" value="Unassembled WGS sequence"/>
</dbReference>
<keyword evidence="1" id="KW-0472">Membrane</keyword>
<proteinExistence type="predicted"/>
<gene>
    <name evidence="2" type="ORF">CLV98_10651</name>
</gene>
<feature type="transmembrane region" description="Helical" evidence="1">
    <location>
        <begin position="21"/>
        <end position="40"/>
    </location>
</feature>
<dbReference type="AlphaFoldDB" id="A0A316AIW5"/>
<feature type="transmembrane region" description="Helical" evidence="1">
    <location>
        <begin position="132"/>
        <end position="152"/>
    </location>
</feature>
<keyword evidence="3" id="KW-1185">Reference proteome</keyword>
<dbReference type="OrthoDB" id="919444at2"/>